<name>A0AAJ0DC24_9PEZI</name>
<protein>
    <submittedName>
        <fullName evidence="1">Uncharacterized protein</fullName>
    </submittedName>
</protein>
<comment type="caution">
    <text evidence="1">The sequence shown here is derived from an EMBL/GenBank/DDBJ whole genome shotgun (WGS) entry which is preliminary data.</text>
</comment>
<dbReference type="Proteomes" id="UP001271007">
    <property type="component" value="Unassembled WGS sequence"/>
</dbReference>
<reference evidence="1" key="1">
    <citation type="submission" date="2023-04" db="EMBL/GenBank/DDBJ databases">
        <title>Black Yeasts Isolated from many extreme environments.</title>
        <authorList>
            <person name="Coleine C."/>
            <person name="Stajich J.E."/>
            <person name="Selbmann L."/>
        </authorList>
    </citation>
    <scope>NUCLEOTIDE SEQUENCE</scope>
    <source>
        <strain evidence="1">CCFEE 5312</strain>
    </source>
</reference>
<gene>
    <name evidence="1" type="ORF">LTR09_007716</name>
</gene>
<dbReference type="EMBL" id="JAWDJX010000028">
    <property type="protein sequence ID" value="KAK3050967.1"/>
    <property type="molecule type" value="Genomic_DNA"/>
</dbReference>
<dbReference type="AlphaFoldDB" id="A0AAJ0DC24"/>
<sequence length="171" mass="19248">MATDQNLENADIDRLGDKLSNLQVAPTSTPFTCFCNERFDSKHLLSEHATVQGHRFRCGCGELRGTRKQLTAHQNEVVHEANFGQANLEVLSSMPSGERAFLALLPHPPPEDSLRCEFCPKKIIMAGFTLQDHTRTMHPCCPVCSEQFHDDEKNADDPRSTQQHLVVYQTD</sequence>
<keyword evidence="2" id="KW-1185">Reference proteome</keyword>
<evidence type="ECO:0000313" key="1">
    <source>
        <dbReference type="EMBL" id="KAK3050967.1"/>
    </source>
</evidence>
<proteinExistence type="predicted"/>
<evidence type="ECO:0000313" key="2">
    <source>
        <dbReference type="Proteomes" id="UP001271007"/>
    </source>
</evidence>
<organism evidence="1 2">
    <name type="scientific">Extremus antarcticus</name>
    <dbReference type="NCBI Taxonomy" id="702011"/>
    <lineage>
        <taxon>Eukaryota</taxon>
        <taxon>Fungi</taxon>
        <taxon>Dikarya</taxon>
        <taxon>Ascomycota</taxon>
        <taxon>Pezizomycotina</taxon>
        <taxon>Dothideomycetes</taxon>
        <taxon>Dothideomycetidae</taxon>
        <taxon>Mycosphaerellales</taxon>
        <taxon>Extremaceae</taxon>
        <taxon>Extremus</taxon>
    </lineage>
</organism>
<accession>A0AAJ0DC24</accession>